<name>A0ABV0YL47_9TELE</name>
<gene>
    <name evidence="2" type="ORF">AMECASPLE_003885</name>
</gene>
<evidence type="ECO:0000313" key="3">
    <source>
        <dbReference type="Proteomes" id="UP001469553"/>
    </source>
</evidence>
<accession>A0ABV0YL47</accession>
<keyword evidence="3" id="KW-1185">Reference proteome</keyword>
<feature type="compositionally biased region" description="Pro residues" evidence="1">
    <location>
        <begin position="88"/>
        <end position="100"/>
    </location>
</feature>
<protein>
    <submittedName>
        <fullName evidence="2">Uncharacterized protein</fullName>
    </submittedName>
</protein>
<reference evidence="2 3" key="1">
    <citation type="submission" date="2021-06" db="EMBL/GenBank/DDBJ databases">
        <authorList>
            <person name="Palmer J.M."/>
        </authorList>
    </citation>
    <scope>NUCLEOTIDE SEQUENCE [LARGE SCALE GENOMIC DNA]</scope>
    <source>
        <strain evidence="2 3">AS_MEX2019</strain>
        <tissue evidence="2">Muscle</tissue>
    </source>
</reference>
<evidence type="ECO:0000256" key="1">
    <source>
        <dbReference type="SAM" id="MobiDB-lite"/>
    </source>
</evidence>
<organism evidence="2 3">
    <name type="scientific">Ameca splendens</name>
    <dbReference type="NCBI Taxonomy" id="208324"/>
    <lineage>
        <taxon>Eukaryota</taxon>
        <taxon>Metazoa</taxon>
        <taxon>Chordata</taxon>
        <taxon>Craniata</taxon>
        <taxon>Vertebrata</taxon>
        <taxon>Euteleostomi</taxon>
        <taxon>Actinopterygii</taxon>
        <taxon>Neopterygii</taxon>
        <taxon>Teleostei</taxon>
        <taxon>Neoteleostei</taxon>
        <taxon>Acanthomorphata</taxon>
        <taxon>Ovalentaria</taxon>
        <taxon>Atherinomorphae</taxon>
        <taxon>Cyprinodontiformes</taxon>
        <taxon>Goodeidae</taxon>
        <taxon>Ameca</taxon>
    </lineage>
</organism>
<proteinExistence type="predicted"/>
<evidence type="ECO:0000313" key="2">
    <source>
        <dbReference type="EMBL" id="MEQ2294442.1"/>
    </source>
</evidence>
<dbReference type="EMBL" id="JAHRIP010037780">
    <property type="protein sequence ID" value="MEQ2294442.1"/>
    <property type="molecule type" value="Genomic_DNA"/>
</dbReference>
<feature type="region of interest" description="Disordered" evidence="1">
    <location>
        <begin position="55"/>
        <end position="117"/>
    </location>
</feature>
<dbReference type="Proteomes" id="UP001469553">
    <property type="component" value="Unassembled WGS sequence"/>
</dbReference>
<sequence>MLSDLKSCQIFKKSFNDHCLYICVNMGNNEKSQSSTDTILNTCYLVLVVFRLSGPGRRGSRLRRDTQTSLSQTPPKAFPGQPRNIVPPACPGQSPGPPPGGTCLEHLPRTASRRHLV</sequence>
<comment type="caution">
    <text evidence="2">The sequence shown here is derived from an EMBL/GenBank/DDBJ whole genome shotgun (WGS) entry which is preliminary data.</text>
</comment>